<evidence type="ECO:0000256" key="4">
    <source>
        <dbReference type="ARBA" id="ARBA00049364"/>
    </source>
</evidence>
<evidence type="ECO:0000256" key="1">
    <source>
        <dbReference type="ARBA" id="ARBA00005706"/>
    </source>
</evidence>
<sequence>MPQKSPSFPTKNPRGVDMSNVKPPSQTTVLVIGGGPAGAYAASALAREGFDTTVIEAAKFPRYHIGESMLPSLNAFMRFIGAEEKLRSHGFAVKRGAAVKFNQHKKEGYTDFVQGDIRNASFNVVRSEFDNMLLRHAEESGAHVFEETKVTEIKFEETKGTEKRPTMALYTTKKGETGQIRFEYLVDASGRNGIMSTKYLKNRKMNQSLHNIACWAYWTGQKQYMPNTSRQNAPWFESLTDESGWGWFIPLHNGTVSVGIVMDSSVSAQKKAAGRKASQTGEYSLKDHYLDQIQFVPGLKDLLEGATMKEDSDHYHVRSAADFSYAADKYAGNRYRIIGDASAFIDPFFSSGVHLALLGGLTAATSIAASIRKQCTEEMAWEFHDVKVATAYTRFLLVVMSAYKQIRNQTTAILSDIDEDNFDRAFDILRPVIQGTADVGRKLTENELQRTMDFCKDVFAPTDPEMIKAVGARLRPELLSPNAPIWSEEEISQEASNDEEKKLVLHRLNARKPVNQLYQGPDNLRTGDVNGYVANLQHGALGLIMVSSA</sequence>
<dbReference type="Gene3D" id="3.50.50.60">
    <property type="entry name" value="FAD/NAD(P)-binding domain"/>
    <property type="match status" value="1"/>
</dbReference>
<keyword evidence="7" id="KW-1185">Reference proteome</keyword>
<dbReference type="AlphaFoldDB" id="A0AAD5VWV3"/>
<dbReference type="GO" id="GO:0140907">
    <property type="term" value="F:flavin-dependent halogenase activity"/>
    <property type="evidence" value="ECO:0007669"/>
    <property type="project" value="UniProtKB-ARBA"/>
</dbReference>
<dbReference type="GO" id="GO:0004497">
    <property type="term" value="F:monooxygenase activity"/>
    <property type="evidence" value="ECO:0007669"/>
    <property type="project" value="UniProtKB-KW"/>
</dbReference>
<feature type="compositionally biased region" description="Polar residues" evidence="5">
    <location>
        <begin position="1"/>
        <end position="10"/>
    </location>
</feature>
<dbReference type="InterPro" id="IPR006905">
    <property type="entry name" value="Flavin_halogenase"/>
</dbReference>
<dbReference type="InterPro" id="IPR036188">
    <property type="entry name" value="FAD/NAD-bd_sf"/>
</dbReference>
<name>A0AAD5VWV3_9AGAR</name>
<protein>
    <recommendedName>
        <fullName evidence="8">Halogenase</fullName>
    </recommendedName>
</protein>
<evidence type="ECO:0008006" key="8">
    <source>
        <dbReference type="Google" id="ProtNLM"/>
    </source>
</evidence>
<comment type="similarity">
    <text evidence="1">Belongs to the flavin-dependent halogenase family.</text>
</comment>
<dbReference type="Proteomes" id="UP001213000">
    <property type="component" value="Unassembled WGS sequence"/>
</dbReference>
<keyword evidence="3" id="KW-0503">Monooxygenase</keyword>
<feature type="region of interest" description="Disordered" evidence="5">
    <location>
        <begin position="1"/>
        <end position="23"/>
    </location>
</feature>
<comment type="catalytic activity">
    <reaction evidence="4">
        <text>melleolide F + FADH2 + chloride + O2 = 6'-chloromelleolide F + FAD + 2 H2O + H(+)</text>
        <dbReference type="Rhea" id="RHEA:67160"/>
        <dbReference type="ChEBI" id="CHEBI:15377"/>
        <dbReference type="ChEBI" id="CHEBI:15378"/>
        <dbReference type="ChEBI" id="CHEBI:15379"/>
        <dbReference type="ChEBI" id="CHEBI:17996"/>
        <dbReference type="ChEBI" id="CHEBI:57692"/>
        <dbReference type="ChEBI" id="CHEBI:58307"/>
        <dbReference type="ChEBI" id="CHEBI:167712"/>
        <dbReference type="ChEBI" id="CHEBI:167713"/>
    </reaction>
    <physiologicalReaction direction="left-to-right" evidence="4">
        <dbReference type="Rhea" id="RHEA:67161"/>
    </physiologicalReaction>
</comment>
<dbReference type="InterPro" id="IPR050816">
    <property type="entry name" value="Flavin-dep_Halogenase_NPB"/>
</dbReference>
<dbReference type="Pfam" id="PF04820">
    <property type="entry name" value="Trp_halogenase"/>
    <property type="match status" value="2"/>
</dbReference>
<comment type="caution">
    <text evidence="6">The sequence shown here is derived from an EMBL/GenBank/DDBJ whole genome shotgun (WGS) entry which is preliminary data.</text>
</comment>
<gene>
    <name evidence="6" type="ORF">NP233_g3234</name>
</gene>
<evidence type="ECO:0000256" key="5">
    <source>
        <dbReference type="SAM" id="MobiDB-lite"/>
    </source>
</evidence>
<evidence type="ECO:0000313" key="7">
    <source>
        <dbReference type="Proteomes" id="UP001213000"/>
    </source>
</evidence>
<dbReference type="EMBL" id="JANIEX010000151">
    <property type="protein sequence ID" value="KAJ3572209.1"/>
    <property type="molecule type" value="Genomic_DNA"/>
</dbReference>
<organism evidence="6 7">
    <name type="scientific">Leucocoprinus birnbaumii</name>
    <dbReference type="NCBI Taxonomy" id="56174"/>
    <lineage>
        <taxon>Eukaryota</taxon>
        <taxon>Fungi</taxon>
        <taxon>Dikarya</taxon>
        <taxon>Basidiomycota</taxon>
        <taxon>Agaricomycotina</taxon>
        <taxon>Agaricomycetes</taxon>
        <taxon>Agaricomycetidae</taxon>
        <taxon>Agaricales</taxon>
        <taxon>Agaricineae</taxon>
        <taxon>Agaricaceae</taxon>
        <taxon>Leucocoprinus</taxon>
    </lineage>
</organism>
<dbReference type="PANTHER" id="PTHR43747">
    <property type="entry name" value="FAD-BINDING PROTEIN"/>
    <property type="match status" value="1"/>
</dbReference>
<proteinExistence type="inferred from homology"/>
<accession>A0AAD5VWV3</accession>
<dbReference type="PRINTS" id="PR00420">
    <property type="entry name" value="RNGMNOXGNASE"/>
</dbReference>
<keyword evidence="2" id="KW-0560">Oxidoreductase</keyword>
<dbReference type="SUPFAM" id="SSF51905">
    <property type="entry name" value="FAD/NAD(P)-binding domain"/>
    <property type="match status" value="1"/>
</dbReference>
<evidence type="ECO:0000313" key="6">
    <source>
        <dbReference type="EMBL" id="KAJ3572209.1"/>
    </source>
</evidence>
<reference evidence="6" key="1">
    <citation type="submission" date="2022-07" db="EMBL/GenBank/DDBJ databases">
        <title>Genome Sequence of Leucocoprinus birnbaumii.</title>
        <authorList>
            <person name="Buettner E."/>
        </authorList>
    </citation>
    <scope>NUCLEOTIDE SEQUENCE</scope>
    <source>
        <strain evidence="6">VT141</strain>
    </source>
</reference>
<evidence type="ECO:0000256" key="2">
    <source>
        <dbReference type="ARBA" id="ARBA00023002"/>
    </source>
</evidence>
<evidence type="ECO:0000256" key="3">
    <source>
        <dbReference type="ARBA" id="ARBA00023033"/>
    </source>
</evidence>
<dbReference type="GO" id="GO:0044550">
    <property type="term" value="P:secondary metabolite biosynthetic process"/>
    <property type="evidence" value="ECO:0007669"/>
    <property type="project" value="UniProtKB-ARBA"/>
</dbReference>
<dbReference type="PANTHER" id="PTHR43747:SF5">
    <property type="entry name" value="FAD-BINDING DOMAIN-CONTAINING PROTEIN"/>
    <property type="match status" value="1"/>
</dbReference>